<protein>
    <submittedName>
        <fullName evidence="1">Uncharacterized protein</fullName>
    </submittedName>
</protein>
<organism evidence="1 2">
    <name type="scientific">Shewanella algae</name>
    <dbReference type="NCBI Taxonomy" id="38313"/>
    <lineage>
        <taxon>Bacteria</taxon>
        <taxon>Pseudomonadati</taxon>
        <taxon>Pseudomonadota</taxon>
        <taxon>Gammaproteobacteria</taxon>
        <taxon>Alteromonadales</taxon>
        <taxon>Shewanellaceae</taxon>
        <taxon>Shewanella</taxon>
    </lineage>
</organism>
<evidence type="ECO:0000313" key="2">
    <source>
        <dbReference type="Proteomes" id="UP000254069"/>
    </source>
</evidence>
<gene>
    <name evidence="1" type="ORF">NCTC10738_03390</name>
</gene>
<dbReference type="Proteomes" id="UP000254069">
    <property type="component" value="Unassembled WGS sequence"/>
</dbReference>
<evidence type="ECO:0000313" key="1">
    <source>
        <dbReference type="EMBL" id="SUJ02042.1"/>
    </source>
</evidence>
<dbReference type="RefSeq" id="WP_107352928.1">
    <property type="nucleotide sequence ID" value="NZ_CP184785.1"/>
</dbReference>
<dbReference type="EMBL" id="UGYO01000002">
    <property type="protein sequence ID" value="SUJ02042.1"/>
    <property type="molecule type" value="Genomic_DNA"/>
</dbReference>
<dbReference type="AlphaFoldDB" id="A0A380BJG3"/>
<name>A0A380BJG3_9GAMM</name>
<reference evidence="1 2" key="1">
    <citation type="submission" date="2018-06" db="EMBL/GenBank/DDBJ databases">
        <authorList>
            <consortium name="Pathogen Informatics"/>
            <person name="Doyle S."/>
        </authorList>
    </citation>
    <scope>NUCLEOTIDE SEQUENCE [LARGE SCALE GENOMIC DNA]</scope>
    <source>
        <strain evidence="1 2">NCTC10738</strain>
    </source>
</reference>
<proteinExistence type="predicted"/>
<accession>A0A380BJG3</accession>
<keyword evidence="2" id="KW-1185">Reference proteome</keyword>
<sequence>MSTVFDFAAGSPIPDVIIPTSYQPTECQQRIIAQALHNFDEAAPLRPLPSFEMRARSKHGRAFSVLDTTKQCSDVEDKERKRKPGAGRKAASIENTWFLILKDECRDVIHLALSDLLRGLMSLSDNNTRGVASPAVLVSVLSELELITVKSIMETYRYSKSQASKIFSLVKCALALPFDVIQKIEEAKQVKNASRLDCRLFPLQ</sequence>